<proteinExistence type="predicted"/>
<feature type="coiled-coil region" evidence="7">
    <location>
        <begin position="32"/>
        <end position="59"/>
    </location>
</feature>
<evidence type="ECO:0000313" key="10">
    <source>
        <dbReference type="EMBL" id="KAJ8037553.1"/>
    </source>
</evidence>
<dbReference type="PANTHER" id="PTHR47331:SF5">
    <property type="entry name" value="RIBONUCLEASE H"/>
    <property type="match status" value="1"/>
</dbReference>
<dbReference type="Pfam" id="PF17921">
    <property type="entry name" value="Integrase_H2C2"/>
    <property type="match status" value="1"/>
</dbReference>
<evidence type="ECO:0000256" key="2">
    <source>
        <dbReference type="ARBA" id="ARBA00022695"/>
    </source>
</evidence>
<keyword evidence="6" id="KW-0695">RNA-directed DNA polymerase</keyword>
<dbReference type="InterPro" id="IPR001584">
    <property type="entry name" value="Integrase_cat-core"/>
</dbReference>
<dbReference type="InterPro" id="IPR043502">
    <property type="entry name" value="DNA/RNA_pol_sf"/>
</dbReference>
<feature type="domain" description="Integrase catalytic" evidence="9">
    <location>
        <begin position="1426"/>
        <end position="1614"/>
    </location>
</feature>
<sequence length="1731" mass="199129">MENKKIKRRTSRARFTRQKRTVESLLDQEEPLKEILESFQKLELAYAELQDKHDEYCETIEDADQYNKEEEYLEGCQDEFLAIRAKVKAVTRKNEDSRSPKQDQAPKQPVQSPQQQTDGASSESSSIIQSNRQLTEDQSTHESTPSRPGKTRLKPRIEKPKLPIFTGDVREYWTFKDDFRHMIDQLYEPRDAVSILRTSLTGRPLEMLRGIGTDYNACWEYLDMTYGDPRVISDAVTQDITKFRPLKEGEDARFSELAHLVRRSYNILKQVGKESDFDNNHMLAIIEQKMTPDDRKVWTRHLQQKSEEASLKNLLNFVTNEMKGRMRATASVRSTPDRHGKVNLSQQRKSNQNNRERDNQWKKCWGCDSKDHWPDQCERIQELTVADRLKQAKDCHVCFSCLKIAGKGHSMKTCRKRKECTIEGCKTFHHPLLHQPSCPSPNPSSAIDTSAGRNFSGVVSENEENGIALPVLTANMGDQDTEMKGLIMLDSGATVSLIRESVAEQLNLKSKPISVDIGVLGGTTQIYQTKVYKVQVWTSEGNYRLSAIGVPEITDVLPVKDDVIRKMESVVGRPLNRGDGTVDVLIGVNYPQMHVGETREVDGYVIRRSPLGWVMFGVSDGRGPHTVMNINVTQNVDMAKFWSTEEMGVKLQSCDCRPTDKLRLTPAEREEYKEMWRSCEKVGNRWMVPYPWKRDPTELTNNKGQCVAKLQSIERRLMKDESHAKLYDEQMREMVKEGFARMLTKREIENYKGPVYYLSHHPVFRPEKKSTPVRVVFNSSAIFKGQCLNDFLRKGPDLLNNLFGVLLRFRQSPVAVSGDISKMFHQVLVPERDKHVHRFLWRSYDTKREPDVYVKEVVTFGDKPAPAMALTALKRTAEEGAKEYPEAARVLHENTYMDDICTSVHSREEAKKLINDVDKVLEKGSFKVKEWVSNLNLGDGDTRPQQDNRPVFKGESEQKVLGVVWEPDRDLLLYKVSAAEIQDKDVLTKRMVLSEIAKVFDPIGLAAALLIKGKILMQKLWQLGCEWDDDLPEERKEEWKRFFKELKDLDGLSFERCLMPECTSKPADIIIFCDASEEAFGAVVYIRWELDDQTIIVRFIAARSRVAPLKMLSIPRLELQAAVIASRLYSTIEDEMSLQFGRAIFLTDSIIALSWIRGQSRQYKSFVANRVSEIQSRTDPSDWRHVPSEFNAADKLSRGIDARGLQGDWKNGPAFLYRPEQEWPRAIPKADSGEIDKERKKSKSILITREIEEAIDCKRFSKWRKLVRVTAYVFRFIAHLKGKRHTDNGPLSPEELSEAERHWIVQAQKQLHDRMKEGEFKSLSPFEKEKIVYVGGRADNAHFSYERRHPVLLPKDGHISYLIVQHVHEQGHYGVATTIAKVRSRYWIVGATKLAKTVKFRCVTCRRFRQKTETQLIANLPLERMAPFTPPFYFTACDYFGPYVVKIGRNKTMKHYGVIFTCLNTRSVHLEVAVDCSTMEFLQVLRRFFAIRGKPKMIISDNGSQFVGAERQLRQMVKGWSEEELKEFCAENQVTWKFTTPLAPHQNGCAEALVKSCKHALKKAVGDQRLTPFELHTCFQEVANLVNERPIGRMPNDPDDGSYICPNDVILGRASSRVPQGPFRETKNPKERVEFVQKIVNAFWRSWIRDVFPLLVPRRKWNVDRRNVRVDDVVVVADPNAMRGRWNLGRVTKVYPGKDERVRNVEVKTAKGILSRPVTKIVVIYPVEGYE</sequence>
<dbReference type="OrthoDB" id="5985322at2759"/>
<evidence type="ECO:0000256" key="3">
    <source>
        <dbReference type="ARBA" id="ARBA00022722"/>
    </source>
</evidence>
<dbReference type="PANTHER" id="PTHR47331">
    <property type="entry name" value="PHD-TYPE DOMAIN-CONTAINING PROTEIN"/>
    <property type="match status" value="1"/>
</dbReference>
<dbReference type="InterPro" id="IPR040676">
    <property type="entry name" value="DUF5641"/>
</dbReference>
<dbReference type="InterPro" id="IPR021109">
    <property type="entry name" value="Peptidase_aspartic_dom_sf"/>
</dbReference>
<feature type="region of interest" description="Disordered" evidence="8">
    <location>
        <begin position="327"/>
        <end position="357"/>
    </location>
</feature>
<dbReference type="Gene3D" id="1.10.340.70">
    <property type="match status" value="1"/>
</dbReference>
<evidence type="ECO:0000313" key="11">
    <source>
        <dbReference type="Proteomes" id="UP001152320"/>
    </source>
</evidence>
<dbReference type="GO" id="GO:0006508">
    <property type="term" value="P:proteolysis"/>
    <property type="evidence" value="ECO:0007669"/>
    <property type="project" value="InterPro"/>
</dbReference>
<dbReference type="GO" id="GO:0015074">
    <property type="term" value="P:DNA integration"/>
    <property type="evidence" value="ECO:0007669"/>
    <property type="project" value="InterPro"/>
</dbReference>
<dbReference type="Pfam" id="PF05380">
    <property type="entry name" value="Peptidase_A17"/>
    <property type="match status" value="1"/>
</dbReference>
<dbReference type="Gene3D" id="3.30.420.10">
    <property type="entry name" value="Ribonuclease H-like superfamily/Ribonuclease H"/>
    <property type="match status" value="1"/>
</dbReference>
<accession>A0A9Q1C3H4</accession>
<protein>
    <recommendedName>
        <fullName evidence="9">Integrase catalytic domain-containing protein</fullName>
    </recommendedName>
</protein>
<dbReference type="PROSITE" id="PS50994">
    <property type="entry name" value="INTEGRASE"/>
    <property type="match status" value="1"/>
</dbReference>
<keyword evidence="11" id="KW-1185">Reference proteome</keyword>
<feature type="region of interest" description="Disordered" evidence="8">
    <location>
        <begin position="90"/>
        <end position="159"/>
    </location>
</feature>
<feature type="compositionally biased region" description="Polar residues" evidence="8">
    <location>
        <begin position="109"/>
        <end position="120"/>
    </location>
</feature>
<dbReference type="Gene3D" id="3.10.10.10">
    <property type="entry name" value="HIV Type 1 Reverse Transcriptase, subunit A, domain 1"/>
    <property type="match status" value="1"/>
</dbReference>
<dbReference type="GO" id="GO:0003964">
    <property type="term" value="F:RNA-directed DNA polymerase activity"/>
    <property type="evidence" value="ECO:0007669"/>
    <property type="project" value="UniProtKB-KW"/>
</dbReference>
<dbReference type="PROSITE" id="PS00141">
    <property type="entry name" value="ASP_PROTEASE"/>
    <property type="match status" value="1"/>
</dbReference>
<keyword evidence="4" id="KW-0255">Endonuclease</keyword>
<gene>
    <name evidence="10" type="ORF">HOLleu_18392</name>
</gene>
<name>A0A9Q1C3H4_HOLLE</name>
<dbReference type="Gene3D" id="3.30.70.270">
    <property type="match status" value="1"/>
</dbReference>
<dbReference type="GO" id="GO:0004519">
    <property type="term" value="F:endonuclease activity"/>
    <property type="evidence" value="ECO:0007669"/>
    <property type="project" value="UniProtKB-KW"/>
</dbReference>
<organism evidence="10 11">
    <name type="scientific">Holothuria leucospilota</name>
    <name type="common">Black long sea cucumber</name>
    <name type="synonym">Mertensiothuria leucospilota</name>
    <dbReference type="NCBI Taxonomy" id="206669"/>
    <lineage>
        <taxon>Eukaryota</taxon>
        <taxon>Metazoa</taxon>
        <taxon>Echinodermata</taxon>
        <taxon>Eleutherozoa</taxon>
        <taxon>Echinozoa</taxon>
        <taxon>Holothuroidea</taxon>
        <taxon>Aspidochirotacea</taxon>
        <taxon>Aspidochirotida</taxon>
        <taxon>Holothuriidae</taxon>
        <taxon>Holothuria</taxon>
    </lineage>
</organism>
<dbReference type="GO" id="GO:0003676">
    <property type="term" value="F:nucleic acid binding"/>
    <property type="evidence" value="ECO:0007669"/>
    <property type="project" value="InterPro"/>
</dbReference>
<dbReference type="InterPro" id="IPR041588">
    <property type="entry name" value="Integrase_H2C2"/>
</dbReference>
<dbReference type="EMBL" id="JAIZAY010000008">
    <property type="protein sequence ID" value="KAJ8037553.1"/>
    <property type="molecule type" value="Genomic_DNA"/>
</dbReference>
<dbReference type="InterPro" id="IPR001969">
    <property type="entry name" value="Aspartic_peptidase_AS"/>
</dbReference>
<dbReference type="CDD" id="cd01644">
    <property type="entry name" value="RT_pepA17"/>
    <property type="match status" value="1"/>
</dbReference>
<dbReference type="SUPFAM" id="SSF56672">
    <property type="entry name" value="DNA/RNA polymerases"/>
    <property type="match status" value="1"/>
</dbReference>
<dbReference type="InterPro" id="IPR005312">
    <property type="entry name" value="DUF1759"/>
</dbReference>
<evidence type="ECO:0000256" key="5">
    <source>
        <dbReference type="ARBA" id="ARBA00022801"/>
    </source>
</evidence>
<dbReference type="InterPro" id="IPR008042">
    <property type="entry name" value="Retrotrans_Pao"/>
</dbReference>
<evidence type="ECO:0000256" key="6">
    <source>
        <dbReference type="ARBA" id="ARBA00022918"/>
    </source>
</evidence>
<dbReference type="Pfam" id="PF00078">
    <property type="entry name" value="RVT_1"/>
    <property type="match status" value="1"/>
</dbReference>
<dbReference type="InterPro" id="IPR012337">
    <property type="entry name" value="RNaseH-like_sf"/>
</dbReference>
<comment type="caution">
    <text evidence="10">The sequence shown here is derived from an EMBL/GenBank/DDBJ whole genome shotgun (WGS) entry which is preliminary data.</text>
</comment>
<dbReference type="Gene3D" id="2.40.70.10">
    <property type="entry name" value="Acid Proteases"/>
    <property type="match status" value="1"/>
</dbReference>
<evidence type="ECO:0000256" key="8">
    <source>
        <dbReference type="SAM" id="MobiDB-lite"/>
    </source>
</evidence>
<feature type="compositionally biased region" description="Low complexity" evidence="8">
    <location>
        <begin position="121"/>
        <end position="130"/>
    </location>
</feature>
<reference evidence="10" key="1">
    <citation type="submission" date="2021-10" db="EMBL/GenBank/DDBJ databases">
        <title>Tropical sea cucumber genome reveals ecological adaptation and Cuvierian tubules defense mechanism.</title>
        <authorList>
            <person name="Chen T."/>
        </authorList>
    </citation>
    <scope>NUCLEOTIDE SEQUENCE</scope>
    <source>
        <strain evidence="10">Nanhai2018</strain>
        <tissue evidence="10">Muscle</tissue>
    </source>
</reference>
<keyword evidence="3" id="KW-0540">Nuclease</keyword>
<keyword evidence="5" id="KW-0378">Hydrolase</keyword>
<dbReference type="Proteomes" id="UP001152320">
    <property type="component" value="Chromosome 8"/>
</dbReference>
<dbReference type="SUPFAM" id="SSF53098">
    <property type="entry name" value="Ribonuclease H-like"/>
    <property type="match status" value="1"/>
</dbReference>
<dbReference type="Pfam" id="PF18701">
    <property type="entry name" value="DUF5641"/>
    <property type="match status" value="1"/>
</dbReference>
<feature type="compositionally biased region" description="Basic and acidic residues" evidence="8">
    <location>
        <begin position="92"/>
        <end position="101"/>
    </location>
</feature>
<evidence type="ECO:0000256" key="4">
    <source>
        <dbReference type="ARBA" id="ARBA00022759"/>
    </source>
</evidence>
<dbReference type="InterPro" id="IPR043128">
    <property type="entry name" value="Rev_trsase/Diguanyl_cyclase"/>
</dbReference>
<keyword evidence="2" id="KW-0548">Nucleotidyltransferase</keyword>
<dbReference type="Pfam" id="PF03564">
    <property type="entry name" value="DUF1759"/>
    <property type="match status" value="1"/>
</dbReference>
<evidence type="ECO:0000256" key="7">
    <source>
        <dbReference type="SAM" id="Coils"/>
    </source>
</evidence>
<feature type="compositionally biased region" description="Polar residues" evidence="8">
    <location>
        <begin position="343"/>
        <end position="353"/>
    </location>
</feature>
<keyword evidence="1" id="KW-0808">Transferase</keyword>
<dbReference type="InterPro" id="IPR000477">
    <property type="entry name" value="RT_dom"/>
</dbReference>
<dbReference type="CDD" id="cd00303">
    <property type="entry name" value="retropepsin_like"/>
    <property type="match status" value="1"/>
</dbReference>
<evidence type="ECO:0000259" key="9">
    <source>
        <dbReference type="PROSITE" id="PS50994"/>
    </source>
</evidence>
<keyword evidence="7" id="KW-0175">Coiled coil</keyword>
<dbReference type="InterPro" id="IPR036397">
    <property type="entry name" value="RNaseH_sf"/>
</dbReference>
<dbReference type="GO" id="GO:0004190">
    <property type="term" value="F:aspartic-type endopeptidase activity"/>
    <property type="evidence" value="ECO:0007669"/>
    <property type="project" value="InterPro"/>
</dbReference>
<evidence type="ECO:0000256" key="1">
    <source>
        <dbReference type="ARBA" id="ARBA00022679"/>
    </source>
</evidence>